<protein>
    <recommendedName>
        <fullName evidence="3">Transposase</fullName>
    </recommendedName>
</protein>
<organism evidence="1 2">
    <name type="scientific">Paracraurococcus lichenis</name>
    <dbReference type="NCBI Taxonomy" id="3064888"/>
    <lineage>
        <taxon>Bacteria</taxon>
        <taxon>Pseudomonadati</taxon>
        <taxon>Pseudomonadota</taxon>
        <taxon>Alphaproteobacteria</taxon>
        <taxon>Acetobacterales</taxon>
        <taxon>Roseomonadaceae</taxon>
        <taxon>Paracraurococcus</taxon>
    </lineage>
</organism>
<accession>A0ABT9E6R7</accession>
<evidence type="ECO:0008006" key="3">
    <source>
        <dbReference type="Google" id="ProtNLM"/>
    </source>
</evidence>
<dbReference type="RefSeq" id="WP_305106734.1">
    <property type="nucleotide sequence ID" value="NZ_JAUTWS010000036.1"/>
</dbReference>
<keyword evidence="2" id="KW-1185">Reference proteome</keyword>
<comment type="caution">
    <text evidence="1">The sequence shown here is derived from an EMBL/GenBank/DDBJ whole genome shotgun (WGS) entry which is preliminary data.</text>
</comment>
<dbReference type="EMBL" id="JAUTWS010000036">
    <property type="protein sequence ID" value="MDO9711880.1"/>
    <property type="molecule type" value="Genomic_DNA"/>
</dbReference>
<name>A0ABT9E6R7_9PROT</name>
<dbReference type="Proteomes" id="UP001243009">
    <property type="component" value="Unassembled WGS sequence"/>
</dbReference>
<evidence type="ECO:0000313" key="1">
    <source>
        <dbReference type="EMBL" id="MDO9711880.1"/>
    </source>
</evidence>
<reference evidence="1 2" key="1">
    <citation type="submission" date="2023-08" db="EMBL/GenBank/DDBJ databases">
        <title>The draft genome sequence of Paracraurococcus sp. LOR1-02.</title>
        <authorList>
            <person name="Kingkaew E."/>
            <person name="Tanasupawat S."/>
        </authorList>
    </citation>
    <scope>NUCLEOTIDE SEQUENCE [LARGE SCALE GENOMIC DNA]</scope>
    <source>
        <strain evidence="1 2">LOR1-02</strain>
    </source>
</reference>
<gene>
    <name evidence="1" type="ORF">Q7A36_26275</name>
</gene>
<evidence type="ECO:0000313" key="2">
    <source>
        <dbReference type="Proteomes" id="UP001243009"/>
    </source>
</evidence>
<sequence length="44" mass="4562">MTGQETAFRELLAKGTDASFLREMIGCAAAPRMESDVGALTGAS</sequence>
<proteinExistence type="predicted"/>